<dbReference type="EMBL" id="LAZR01004039">
    <property type="protein sequence ID" value="KKN12365.1"/>
    <property type="molecule type" value="Genomic_DNA"/>
</dbReference>
<gene>
    <name evidence="1" type="ORF">LCGC14_1017220</name>
</gene>
<sequence length="180" mass="20704">MKLDRAIKVLEILKYIHVNSSCITPEIRDYLGIVHENPPSKEEKDLYNVLNELHRGENIEKMPIKRKGPGGPKFKLKISNKGSNMLARIRDYDLLTKGKSFSELDKKIQLLSLERILRLFGSDIYNVIESALETIIEDLFKIQIENIDYKKQMEVVDIINGAVKSIQERTSEIATIFSSK</sequence>
<dbReference type="AlphaFoldDB" id="A0A0F9MYH6"/>
<name>A0A0F9MYH6_9ZZZZ</name>
<proteinExistence type="predicted"/>
<reference evidence="1" key="1">
    <citation type="journal article" date="2015" name="Nature">
        <title>Complex archaea that bridge the gap between prokaryotes and eukaryotes.</title>
        <authorList>
            <person name="Spang A."/>
            <person name="Saw J.H."/>
            <person name="Jorgensen S.L."/>
            <person name="Zaremba-Niedzwiedzka K."/>
            <person name="Martijn J."/>
            <person name="Lind A.E."/>
            <person name="van Eijk R."/>
            <person name="Schleper C."/>
            <person name="Guy L."/>
            <person name="Ettema T.J."/>
        </authorList>
    </citation>
    <scope>NUCLEOTIDE SEQUENCE</scope>
</reference>
<accession>A0A0F9MYH6</accession>
<protein>
    <submittedName>
        <fullName evidence="1">Uncharacterized protein</fullName>
    </submittedName>
</protein>
<evidence type="ECO:0000313" key="1">
    <source>
        <dbReference type="EMBL" id="KKN12365.1"/>
    </source>
</evidence>
<organism evidence="1">
    <name type="scientific">marine sediment metagenome</name>
    <dbReference type="NCBI Taxonomy" id="412755"/>
    <lineage>
        <taxon>unclassified sequences</taxon>
        <taxon>metagenomes</taxon>
        <taxon>ecological metagenomes</taxon>
    </lineage>
</organism>
<comment type="caution">
    <text evidence="1">The sequence shown here is derived from an EMBL/GenBank/DDBJ whole genome shotgun (WGS) entry which is preliminary data.</text>
</comment>